<dbReference type="Pfam" id="PF07681">
    <property type="entry name" value="DoxX"/>
    <property type="match status" value="1"/>
</dbReference>
<feature type="transmembrane region" description="Helical" evidence="5">
    <location>
        <begin position="72"/>
        <end position="105"/>
    </location>
</feature>
<dbReference type="EMBL" id="JAMXIB010000002">
    <property type="protein sequence ID" value="MCO5723856.1"/>
    <property type="molecule type" value="Genomic_DNA"/>
</dbReference>
<protein>
    <submittedName>
        <fullName evidence="6">DoxX family membrane protein</fullName>
    </submittedName>
</protein>
<accession>A0ABT1AUX1</accession>
<comment type="subcellular location">
    <subcellularLocation>
        <location evidence="1">Membrane</location>
        <topology evidence="1">Multi-pass membrane protein</topology>
    </subcellularLocation>
</comment>
<keyword evidence="3 5" id="KW-1133">Transmembrane helix</keyword>
<gene>
    <name evidence="6" type="ORF">NG653_03240</name>
</gene>
<dbReference type="Proteomes" id="UP001206312">
    <property type="component" value="Unassembled WGS sequence"/>
</dbReference>
<organism evidence="6 7">
    <name type="scientific">Robiginitalea marina</name>
    <dbReference type="NCBI Taxonomy" id="2954105"/>
    <lineage>
        <taxon>Bacteria</taxon>
        <taxon>Pseudomonadati</taxon>
        <taxon>Bacteroidota</taxon>
        <taxon>Flavobacteriia</taxon>
        <taxon>Flavobacteriales</taxon>
        <taxon>Flavobacteriaceae</taxon>
        <taxon>Robiginitalea</taxon>
    </lineage>
</organism>
<evidence type="ECO:0000256" key="3">
    <source>
        <dbReference type="ARBA" id="ARBA00022989"/>
    </source>
</evidence>
<sequence>MTSTSNRWGPDQSVALLRILIGWHFLYEGIIKLYNPDWTSFGYLASAQGPLKPVFQALTAEAVIPWVDTLNWAALVFVGITLILGVAERLGALVGVGLLLLYYLAHPSWPGMPQINTEGSYWIVNKNLIEAVACLVLFYHPTGKLFGLSRLFSKKPATSKTKVL</sequence>
<evidence type="ECO:0000256" key="1">
    <source>
        <dbReference type="ARBA" id="ARBA00004141"/>
    </source>
</evidence>
<keyword evidence="7" id="KW-1185">Reference proteome</keyword>
<evidence type="ECO:0000256" key="2">
    <source>
        <dbReference type="ARBA" id="ARBA00022692"/>
    </source>
</evidence>
<evidence type="ECO:0000256" key="5">
    <source>
        <dbReference type="SAM" id="Phobius"/>
    </source>
</evidence>
<name>A0ABT1AUX1_9FLAO</name>
<keyword evidence="4 5" id="KW-0472">Membrane</keyword>
<comment type="caution">
    <text evidence="6">The sequence shown here is derived from an EMBL/GenBank/DDBJ whole genome shotgun (WGS) entry which is preliminary data.</text>
</comment>
<evidence type="ECO:0000256" key="4">
    <source>
        <dbReference type="ARBA" id="ARBA00023136"/>
    </source>
</evidence>
<reference evidence="6 7" key="1">
    <citation type="submission" date="2022-06" db="EMBL/GenBank/DDBJ databases">
        <authorList>
            <person name="Xuan X."/>
        </authorList>
    </citation>
    <scope>NUCLEOTIDE SEQUENCE [LARGE SCALE GENOMIC DNA]</scope>
    <source>
        <strain evidence="6 7">2V75</strain>
    </source>
</reference>
<proteinExistence type="predicted"/>
<evidence type="ECO:0000313" key="6">
    <source>
        <dbReference type="EMBL" id="MCO5723856.1"/>
    </source>
</evidence>
<evidence type="ECO:0000313" key="7">
    <source>
        <dbReference type="Proteomes" id="UP001206312"/>
    </source>
</evidence>
<keyword evidence="2 5" id="KW-0812">Transmembrane</keyword>
<dbReference type="InterPro" id="IPR032808">
    <property type="entry name" value="DoxX"/>
</dbReference>
<dbReference type="RefSeq" id="WP_252740232.1">
    <property type="nucleotide sequence ID" value="NZ_JAMXIB010000002.1"/>
</dbReference>